<name>A0A2C9D3C2_9HYPH</name>
<evidence type="ECO:0000256" key="1">
    <source>
        <dbReference type="SAM" id="Phobius"/>
    </source>
</evidence>
<protein>
    <recommendedName>
        <fullName evidence="4">Protoheme IX farnesyltransferase</fullName>
    </recommendedName>
</protein>
<dbReference type="AlphaFoldDB" id="A0A2C9D3C2"/>
<dbReference type="Proteomes" id="UP000223606">
    <property type="component" value="Chromosome 1"/>
</dbReference>
<reference evidence="3" key="1">
    <citation type="submission" date="2017-09" db="EMBL/GenBank/DDBJ databases">
        <title>Genome sequence of Nannocystis excedens DSM 71.</title>
        <authorList>
            <person name="Blom J."/>
        </authorList>
    </citation>
    <scope>NUCLEOTIDE SEQUENCE [LARGE SCALE GENOMIC DNA]</scope>
    <source>
        <strain evidence="3">type strain: E19</strain>
    </source>
</reference>
<keyword evidence="1" id="KW-0812">Transmembrane</keyword>
<organism evidence="2 3">
    <name type="scientific">Hartmannibacter diazotrophicus</name>
    <dbReference type="NCBI Taxonomy" id="1482074"/>
    <lineage>
        <taxon>Bacteria</taxon>
        <taxon>Pseudomonadati</taxon>
        <taxon>Pseudomonadota</taxon>
        <taxon>Alphaproteobacteria</taxon>
        <taxon>Hyphomicrobiales</taxon>
        <taxon>Pleomorphomonadaceae</taxon>
        <taxon>Hartmannibacter</taxon>
    </lineage>
</organism>
<evidence type="ECO:0000313" key="3">
    <source>
        <dbReference type="Proteomes" id="UP000223606"/>
    </source>
</evidence>
<dbReference type="KEGG" id="hdi:HDIA_1117"/>
<keyword evidence="1" id="KW-1133">Transmembrane helix</keyword>
<keyword evidence="3" id="KW-1185">Reference proteome</keyword>
<sequence>MLEVTMEEHKEIELTPEQKRRRRNRNVAIGVALGAMVVLFYMITIVKIGGNIASRTM</sequence>
<accession>A0A2C9D3C2</accession>
<dbReference type="EMBL" id="LT960614">
    <property type="protein sequence ID" value="SON54658.1"/>
    <property type="molecule type" value="Genomic_DNA"/>
</dbReference>
<gene>
    <name evidence="2" type="ORF">HDIA_1117</name>
</gene>
<proteinExistence type="predicted"/>
<keyword evidence="1" id="KW-0472">Membrane</keyword>
<evidence type="ECO:0000313" key="2">
    <source>
        <dbReference type="EMBL" id="SON54658.1"/>
    </source>
</evidence>
<evidence type="ECO:0008006" key="4">
    <source>
        <dbReference type="Google" id="ProtNLM"/>
    </source>
</evidence>
<feature type="transmembrane region" description="Helical" evidence="1">
    <location>
        <begin position="27"/>
        <end position="48"/>
    </location>
</feature>